<dbReference type="AlphaFoldDB" id="A0A6T2D9S5"/>
<evidence type="ECO:0000313" key="3">
    <source>
        <dbReference type="EMBL" id="CAE0822633.1"/>
    </source>
</evidence>
<dbReference type="EMBL" id="HBJA01097804">
    <property type="protein sequence ID" value="CAE0822633.1"/>
    <property type="molecule type" value="Transcribed_RNA"/>
</dbReference>
<organism evidence="3">
    <name type="scientific">Eutreptiella gymnastica</name>
    <dbReference type="NCBI Taxonomy" id="73025"/>
    <lineage>
        <taxon>Eukaryota</taxon>
        <taxon>Discoba</taxon>
        <taxon>Euglenozoa</taxon>
        <taxon>Euglenida</taxon>
        <taxon>Spirocuta</taxon>
        <taxon>Euglenophyceae</taxon>
        <taxon>Eutreptiales</taxon>
        <taxon>Eutreptiaceae</taxon>
        <taxon>Eutreptiella</taxon>
    </lineage>
</organism>
<evidence type="ECO:0008006" key="4">
    <source>
        <dbReference type="Google" id="ProtNLM"/>
    </source>
</evidence>
<name>A0A6T2D9S5_9EUGL</name>
<dbReference type="EMBL" id="HBJA01097803">
    <property type="protein sequence ID" value="CAE0822632.1"/>
    <property type="molecule type" value="Transcribed_RNA"/>
</dbReference>
<evidence type="ECO:0000256" key="1">
    <source>
        <dbReference type="SAM" id="MobiDB-lite"/>
    </source>
</evidence>
<proteinExistence type="predicted"/>
<accession>A0A6T2D9S5</accession>
<feature type="region of interest" description="Disordered" evidence="1">
    <location>
        <begin position="80"/>
        <end position="108"/>
    </location>
</feature>
<sequence length="108" mass="11552">MVADQRDFVVTGREVNVEPYNGSVAIVVSPPPSPMPSNQQCDQRVGLGGGTRGWFVCTAMGSPVPQKNIFWSVAPRSSHSELHGQMDTKGQNSSKLGCSAHVNEHGMT</sequence>
<reference evidence="3" key="1">
    <citation type="submission" date="2021-01" db="EMBL/GenBank/DDBJ databases">
        <authorList>
            <person name="Corre E."/>
            <person name="Pelletier E."/>
            <person name="Niang G."/>
            <person name="Scheremetjew M."/>
            <person name="Finn R."/>
            <person name="Kale V."/>
            <person name="Holt S."/>
            <person name="Cochrane G."/>
            <person name="Meng A."/>
            <person name="Brown T."/>
            <person name="Cohen L."/>
        </authorList>
    </citation>
    <scope>NUCLEOTIDE SEQUENCE</scope>
    <source>
        <strain evidence="3">CCMP1594</strain>
    </source>
</reference>
<protein>
    <recommendedName>
        <fullName evidence="4">Ig-like domain-containing protein</fullName>
    </recommendedName>
</protein>
<evidence type="ECO:0000313" key="2">
    <source>
        <dbReference type="EMBL" id="CAE0822632.1"/>
    </source>
</evidence>
<gene>
    <name evidence="2" type="ORF">EGYM00163_LOCUS33833</name>
    <name evidence="3" type="ORF">EGYM00163_LOCUS33834</name>
</gene>